<dbReference type="InterPro" id="IPR006153">
    <property type="entry name" value="Cation/H_exchanger_TM"/>
</dbReference>
<sequence>MTAEQITTSVLLATGTVVVLAAALSALARRIGQPPVIGQVLAGIVLGPSVLGRLPGDPSALLVPDEVLPYLGVLGQVALVLFMFSVGCELDTSLLRHQGRTVTSVSLAALAVPMAAGAALGWAVVARGAEPEGAPSGWAFPLYLAVALSITAMPVLASIIRDRGLAGTVPGLVATAAAALTDVAGWLVLAGVVALAGSEAHSPAVVGGLLVCYLLVMLLLVRPVLRRAYALPGALRDGPLIAAALLSGWATNALGLHAVFGAFLAGLLMPRRGDGRPDPGLVSWADRVGGLLLPVFFITTGFSVDIGGLGAGDLLLLVVLLAVAIAAKLGGCACAARLGGRSWRESAVIGALMNTRGLTELIALNVGKQAGLLDDRWYALLVVVALVTTAMTGPLLSWFRRDAEADAEPDGEAAPETDPGTGRYAGTGASPARAAR</sequence>
<keyword evidence="4 8" id="KW-1133">Transmembrane helix</keyword>
<evidence type="ECO:0000256" key="2">
    <source>
        <dbReference type="ARBA" id="ARBA00022448"/>
    </source>
</evidence>
<feature type="transmembrane region" description="Helical" evidence="8">
    <location>
        <begin position="36"/>
        <end position="55"/>
    </location>
</feature>
<feature type="transmembrane region" description="Helical" evidence="8">
    <location>
        <begin position="102"/>
        <end position="126"/>
    </location>
</feature>
<evidence type="ECO:0000256" key="7">
    <source>
        <dbReference type="SAM" id="MobiDB-lite"/>
    </source>
</evidence>
<evidence type="ECO:0000256" key="3">
    <source>
        <dbReference type="ARBA" id="ARBA00022692"/>
    </source>
</evidence>
<feature type="transmembrane region" description="Helical" evidence="8">
    <location>
        <begin position="377"/>
        <end position="399"/>
    </location>
</feature>
<dbReference type="Gene3D" id="1.20.1530.20">
    <property type="match status" value="1"/>
</dbReference>
<feature type="transmembrane region" description="Helical" evidence="8">
    <location>
        <begin position="6"/>
        <end position="24"/>
    </location>
</feature>
<name>A0ABT0I4A6_9ACTN</name>
<evidence type="ECO:0000256" key="4">
    <source>
        <dbReference type="ARBA" id="ARBA00022989"/>
    </source>
</evidence>
<comment type="subcellular location">
    <subcellularLocation>
        <location evidence="1">Membrane</location>
        <topology evidence="1">Multi-pass membrane protein</topology>
    </subcellularLocation>
</comment>
<feature type="transmembrane region" description="Helical" evidence="8">
    <location>
        <begin position="242"/>
        <end position="268"/>
    </location>
</feature>
<keyword evidence="3 8" id="KW-0812">Transmembrane</keyword>
<feature type="transmembrane region" description="Helical" evidence="8">
    <location>
        <begin position="172"/>
        <end position="196"/>
    </location>
</feature>
<dbReference type="InterPro" id="IPR038770">
    <property type="entry name" value="Na+/solute_symporter_sf"/>
</dbReference>
<feature type="compositionally biased region" description="Acidic residues" evidence="7">
    <location>
        <begin position="406"/>
        <end position="415"/>
    </location>
</feature>
<keyword evidence="2" id="KW-0813">Transport</keyword>
<feature type="domain" description="Cation/H+ exchanger transmembrane" evidence="9">
    <location>
        <begin position="20"/>
        <end position="398"/>
    </location>
</feature>
<dbReference type="PANTHER" id="PTHR32468:SF0">
    <property type="entry name" value="K(+)_H(+) ANTIPORTER 1"/>
    <property type="match status" value="1"/>
</dbReference>
<dbReference type="Pfam" id="PF00999">
    <property type="entry name" value="Na_H_Exchanger"/>
    <property type="match status" value="1"/>
</dbReference>
<evidence type="ECO:0000313" key="11">
    <source>
        <dbReference type="Proteomes" id="UP001522868"/>
    </source>
</evidence>
<keyword evidence="6 8" id="KW-0472">Membrane</keyword>
<feature type="transmembrane region" description="Helical" evidence="8">
    <location>
        <begin position="67"/>
        <end position="90"/>
    </location>
</feature>
<evidence type="ECO:0000256" key="1">
    <source>
        <dbReference type="ARBA" id="ARBA00004141"/>
    </source>
</evidence>
<organism evidence="10 11">
    <name type="scientific">Streptomyces lichenis</name>
    <dbReference type="NCBI Taxonomy" id="2306967"/>
    <lineage>
        <taxon>Bacteria</taxon>
        <taxon>Bacillati</taxon>
        <taxon>Actinomycetota</taxon>
        <taxon>Actinomycetes</taxon>
        <taxon>Kitasatosporales</taxon>
        <taxon>Streptomycetaceae</taxon>
        <taxon>Streptomyces</taxon>
    </lineage>
</organism>
<dbReference type="PANTHER" id="PTHR32468">
    <property type="entry name" value="CATION/H + ANTIPORTER"/>
    <property type="match status" value="1"/>
</dbReference>
<gene>
    <name evidence="10" type="ORF">M1O15_01710</name>
</gene>
<accession>A0ABT0I4A6</accession>
<dbReference type="RefSeq" id="WP_248631354.1">
    <property type="nucleotide sequence ID" value="NZ_JALPTH010000002.1"/>
</dbReference>
<dbReference type="InterPro" id="IPR050794">
    <property type="entry name" value="CPA2_transporter"/>
</dbReference>
<evidence type="ECO:0000256" key="5">
    <source>
        <dbReference type="ARBA" id="ARBA00023065"/>
    </source>
</evidence>
<feature type="transmembrane region" description="Helical" evidence="8">
    <location>
        <begin position="288"/>
        <end position="307"/>
    </location>
</feature>
<feature type="transmembrane region" description="Helical" evidence="8">
    <location>
        <begin position="202"/>
        <end position="221"/>
    </location>
</feature>
<evidence type="ECO:0000259" key="9">
    <source>
        <dbReference type="Pfam" id="PF00999"/>
    </source>
</evidence>
<comment type="caution">
    <text evidence="10">The sequence shown here is derived from an EMBL/GenBank/DDBJ whole genome shotgun (WGS) entry which is preliminary data.</text>
</comment>
<feature type="transmembrane region" description="Helical" evidence="8">
    <location>
        <begin position="314"/>
        <end position="338"/>
    </location>
</feature>
<evidence type="ECO:0000256" key="8">
    <source>
        <dbReference type="SAM" id="Phobius"/>
    </source>
</evidence>
<dbReference type="EMBL" id="JALPTH010000002">
    <property type="protein sequence ID" value="MCK8676150.1"/>
    <property type="molecule type" value="Genomic_DNA"/>
</dbReference>
<feature type="transmembrane region" description="Helical" evidence="8">
    <location>
        <begin position="138"/>
        <end position="160"/>
    </location>
</feature>
<reference evidence="10 11" key="1">
    <citation type="submission" date="2022-04" db="EMBL/GenBank/DDBJ databases">
        <title>Streptomyces sp. nov. LCR6-01 isolated from Lichen of Dirinaria sp.</title>
        <authorList>
            <person name="Kanchanasin P."/>
            <person name="Tanasupawat S."/>
            <person name="Phongsopitanun W."/>
        </authorList>
    </citation>
    <scope>NUCLEOTIDE SEQUENCE [LARGE SCALE GENOMIC DNA]</scope>
    <source>
        <strain evidence="10 11">LCR6-01</strain>
    </source>
</reference>
<protein>
    <submittedName>
        <fullName evidence="10">Cation:proton antiporter</fullName>
    </submittedName>
</protein>
<dbReference type="Proteomes" id="UP001522868">
    <property type="component" value="Unassembled WGS sequence"/>
</dbReference>
<proteinExistence type="predicted"/>
<feature type="region of interest" description="Disordered" evidence="7">
    <location>
        <begin position="406"/>
        <end position="436"/>
    </location>
</feature>
<evidence type="ECO:0000256" key="6">
    <source>
        <dbReference type="ARBA" id="ARBA00023136"/>
    </source>
</evidence>
<keyword evidence="5" id="KW-0406">Ion transport</keyword>
<evidence type="ECO:0000313" key="10">
    <source>
        <dbReference type="EMBL" id="MCK8676150.1"/>
    </source>
</evidence>
<keyword evidence="11" id="KW-1185">Reference proteome</keyword>